<gene>
    <name evidence="1" type="ORF">MUDAN_MDHGFNIF_00159</name>
</gene>
<sequence length="88" mass="10255">MQSELAFEDELIEYLTQIGGSKQWNYVPEIKTNADLWANVKHILERNNKWLKKSLSETEFAQVKQVINVIRLPYEAGQHYGSNETITD</sequence>
<keyword evidence="2" id="KW-1185">Reference proteome</keyword>
<name>A0A660E1V6_9LACO</name>
<dbReference type="AlphaFoldDB" id="A0A660E1V6"/>
<evidence type="ECO:0000313" key="1">
    <source>
        <dbReference type="EMBL" id="VDG26756.1"/>
    </source>
</evidence>
<accession>A0A660E1V6</accession>
<protein>
    <submittedName>
        <fullName evidence="1">Type I restriction-modification system,restriction subunit [Lactobacillus plantarum 16]</fullName>
    </submittedName>
</protein>
<evidence type="ECO:0000313" key="2">
    <source>
        <dbReference type="Proteomes" id="UP000289996"/>
    </source>
</evidence>
<dbReference type="EMBL" id="UYIG01000001">
    <property type="protein sequence ID" value="VDG26756.1"/>
    <property type="molecule type" value="Genomic_DNA"/>
</dbReference>
<dbReference type="RefSeq" id="WP_191983501.1">
    <property type="nucleotide sequence ID" value="NZ_UYIG01000001.1"/>
</dbReference>
<dbReference type="Proteomes" id="UP000289996">
    <property type="component" value="Unassembled WGS sequence"/>
</dbReference>
<proteinExistence type="predicted"/>
<organism evidence="1 2">
    <name type="scientific">Lactiplantibacillus mudanjiangensis</name>
    <dbReference type="NCBI Taxonomy" id="1296538"/>
    <lineage>
        <taxon>Bacteria</taxon>
        <taxon>Bacillati</taxon>
        <taxon>Bacillota</taxon>
        <taxon>Bacilli</taxon>
        <taxon>Lactobacillales</taxon>
        <taxon>Lactobacillaceae</taxon>
        <taxon>Lactiplantibacillus</taxon>
    </lineage>
</organism>
<reference evidence="1 2" key="1">
    <citation type="submission" date="2018-11" db="EMBL/GenBank/DDBJ databases">
        <authorList>
            <person name="Wuyts S."/>
        </authorList>
    </citation>
    <scope>NUCLEOTIDE SEQUENCE [LARGE SCALE GENOMIC DNA]</scope>
    <source>
        <strain evidence="1">Lactobacillus mudanjiangensis AMBF249</strain>
    </source>
</reference>